<reference evidence="1 3" key="2">
    <citation type="journal article" date="2014" name="BMC Genomics">
        <title>An improved genome release (version Mt4.0) for the model legume Medicago truncatula.</title>
        <authorList>
            <person name="Tang H."/>
            <person name="Krishnakumar V."/>
            <person name="Bidwell S."/>
            <person name="Rosen B."/>
            <person name="Chan A."/>
            <person name="Zhou S."/>
            <person name="Gentzbittel L."/>
            <person name="Childs K.L."/>
            <person name="Yandell M."/>
            <person name="Gundlach H."/>
            <person name="Mayer K.F."/>
            <person name="Schwartz D.C."/>
            <person name="Town C.D."/>
        </authorList>
    </citation>
    <scope>GENOME REANNOTATION</scope>
    <source>
        <strain evidence="1">A17</strain>
        <strain evidence="2 3">cv. Jemalong A17</strain>
    </source>
</reference>
<dbReference type="EnsemblPlants" id="KEH27826">
    <property type="protein sequence ID" value="KEH27826"/>
    <property type="gene ID" value="MTR_5g041445"/>
</dbReference>
<evidence type="ECO:0000313" key="3">
    <source>
        <dbReference type="Proteomes" id="UP000002051"/>
    </source>
</evidence>
<name>A0A072UEI5_MEDTR</name>
<reference evidence="1 3" key="1">
    <citation type="journal article" date="2011" name="Nature">
        <title>The Medicago genome provides insight into the evolution of rhizobial symbioses.</title>
        <authorList>
            <person name="Young N.D."/>
            <person name="Debelle F."/>
            <person name="Oldroyd G.E."/>
            <person name="Geurts R."/>
            <person name="Cannon S.B."/>
            <person name="Udvardi M.K."/>
            <person name="Benedito V.A."/>
            <person name="Mayer K.F."/>
            <person name="Gouzy J."/>
            <person name="Schoof H."/>
            <person name="Van de Peer Y."/>
            <person name="Proost S."/>
            <person name="Cook D.R."/>
            <person name="Meyers B.C."/>
            <person name="Spannagl M."/>
            <person name="Cheung F."/>
            <person name="De Mita S."/>
            <person name="Krishnakumar V."/>
            <person name="Gundlach H."/>
            <person name="Zhou S."/>
            <person name="Mudge J."/>
            <person name="Bharti A.K."/>
            <person name="Murray J.D."/>
            <person name="Naoumkina M.A."/>
            <person name="Rosen B."/>
            <person name="Silverstein K.A."/>
            <person name="Tang H."/>
            <person name="Rombauts S."/>
            <person name="Zhao P.X."/>
            <person name="Zhou P."/>
            <person name="Barbe V."/>
            <person name="Bardou P."/>
            <person name="Bechner M."/>
            <person name="Bellec A."/>
            <person name="Berger A."/>
            <person name="Berges H."/>
            <person name="Bidwell S."/>
            <person name="Bisseling T."/>
            <person name="Choisne N."/>
            <person name="Couloux A."/>
            <person name="Denny R."/>
            <person name="Deshpande S."/>
            <person name="Dai X."/>
            <person name="Doyle J.J."/>
            <person name="Dudez A.M."/>
            <person name="Farmer A.D."/>
            <person name="Fouteau S."/>
            <person name="Franken C."/>
            <person name="Gibelin C."/>
            <person name="Gish J."/>
            <person name="Goldstein S."/>
            <person name="Gonzalez A.J."/>
            <person name="Green P.J."/>
            <person name="Hallab A."/>
            <person name="Hartog M."/>
            <person name="Hua A."/>
            <person name="Humphray S.J."/>
            <person name="Jeong D.H."/>
            <person name="Jing Y."/>
            <person name="Jocker A."/>
            <person name="Kenton S.M."/>
            <person name="Kim D.J."/>
            <person name="Klee K."/>
            <person name="Lai H."/>
            <person name="Lang C."/>
            <person name="Lin S."/>
            <person name="Macmil S.L."/>
            <person name="Magdelenat G."/>
            <person name="Matthews L."/>
            <person name="McCorrison J."/>
            <person name="Monaghan E.L."/>
            <person name="Mun J.H."/>
            <person name="Najar F.Z."/>
            <person name="Nicholson C."/>
            <person name="Noirot C."/>
            <person name="O'Bleness M."/>
            <person name="Paule C.R."/>
            <person name="Poulain J."/>
            <person name="Prion F."/>
            <person name="Qin B."/>
            <person name="Qu C."/>
            <person name="Retzel E.F."/>
            <person name="Riddle C."/>
            <person name="Sallet E."/>
            <person name="Samain S."/>
            <person name="Samson N."/>
            <person name="Sanders I."/>
            <person name="Saurat O."/>
            <person name="Scarpelli C."/>
            <person name="Schiex T."/>
            <person name="Segurens B."/>
            <person name="Severin A.J."/>
            <person name="Sherrier D.J."/>
            <person name="Shi R."/>
            <person name="Sims S."/>
            <person name="Singer S.R."/>
            <person name="Sinharoy S."/>
            <person name="Sterck L."/>
            <person name="Viollet A."/>
            <person name="Wang B.B."/>
            <person name="Wang K."/>
            <person name="Wang M."/>
            <person name="Wang X."/>
            <person name="Warfsmann J."/>
            <person name="Weissenbach J."/>
            <person name="White D.D."/>
            <person name="White J.D."/>
            <person name="Wiley G.B."/>
            <person name="Wincker P."/>
            <person name="Xing Y."/>
            <person name="Yang L."/>
            <person name="Yao Z."/>
            <person name="Ying F."/>
            <person name="Zhai J."/>
            <person name="Zhou L."/>
            <person name="Zuber A."/>
            <person name="Denarie J."/>
            <person name="Dixon R.A."/>
            <person name="May G.D."/>
            <person name="Schwartz D.C."/>
            <person name="Rogers J."/>
            <person name="Quetier F."/>
            <person name="Town C.D."/>
            <person name="Roe B.A."/>
        </authorList>
    </citation>
    <scope>NUCLEOTIDE SEQUENCE [LARGE SCALE GENOMIC DNA]</scope>
    <source>
        <strain evidence="1">A17</strain>
        <strain evidence="2 3">cv. Jemalong A17</strain>
    </source>
</reference>
<dbReference type="EMBL" id="CM001221">
    <property type="protein sequence ID" value="KEH27826.1"/>
    <property type="molecule type" value="Genomic_DNA"/>
</dbReference>
<keyword evidence="3" id="KW-1185">Reference proteome</keyword>
<organism evidence="1 3">
    <name type="scientific">Medicago truncatula</name>
    <name type="common">Barrel medic</name>
    <name type="synonym">Medicago tribuloides</name>
    <dbReference type="NCBI Taxonomy" id="3880"/>
    <lineage>
        <taxon>Eukaryota</taxon>
        <taxon>Viridiplantae</taxon>
        <taxon>Streptophyta</taxon>
        <taxon>Embryophyta</taxon>
        <taxon>Tracheophyta</taxon>
        <taxon>Spermatophyta</taxon>
        <taxon>Magnoliopsida</taxon>
        <taxon>eudicotyledons</taxon>
        <taxon>Gunneridae</taxon>
        <taxon>Pentapetalae</taxon>
        <taxon>rosids</taxon>
        <taxon>fabids</taxon>
        <taxon>Fabales</taxon>
        <taxon>Fabaceae</taxon>
        <taxon>Papilionoideae</taxon>
        <taxon>50 kb inversion clade</taxon>
        <taxon>NPAAA clade</taxon>
        <taxon>Hologalegina</taxon>
        <taxon>IRL clade</taxon>
        <taxon>Trifolieae</taxon>
        <taxon>Medicago</taxon>
    </lineage>
</organism>
<proteinExistence type="predicted"/>
<dbReference type="AlphaFoldDB" id="A0A072UEI5"/>
<protein>
    <submittedName>
        <fullName evidence="1 2">Uncharacterized protein</fullName>
    </submittedName>
</protein>
<evidence type="ECO:0000313" key="1">
    <source>
        <dbReference type="EMBL" id="KEH27826.1"/>
    </source>
</evidence>
<evidence type="ECO:0000313" key="2">
    <source>
        <dbReference type="EnsemblPlants" id="KEH27826"/>
    </source>
</evidence>
<dbReference type="Proteomes" id="UP000002051">
    <property type="component" value="Chromosome 5"/>
</dbReference>
<reference evidence="2" key="3">
    <citation type="submission" date="2015-04" db="UniProtKB">
        <authorList>
            <consortium name="EnsemblPlants"/>
        </authorList>
    </citation>
    <scope>IDENTIFICATION</scope>
    <source>
        <strain evidence="2">cv. Jemalong A17</strain>
    </source>
</reference>
<gene>
    <name evidence="1" type="ordered locus">MTR_5g041445</name>
</gene>
<dbReference type="HOGENOM" id="CLU_2100510_0_0_1"/>
<sequence>MVGLGKCTKSFTKVKGWRLQFLSVCSRASYLFGCRKPKLTIQVIRSLGRSTIVNCQNAHAHQCMIYTISVDLGISIQWLIALADHTVILTCGVLRIQRFPKAMKANVPEGFPVYES</sequence>
<accession>A0A072UEI5</accession>